<evidence type="ECO:0000256" key="6">
    <source>
        <dbReference type="ARBA" id="ARBA00022837"/>
    </source>
</evidence>
<feature type="domain" description="Sulfatase N-terminal" evidence="8">
    <location>
        <begin position="11"/>
        <end position="331"/>
    </location>
</feature>
<evidence type="ECO:0000256" key="5">
    <source>
        <dbReference type="ARBA" id="ARBA00022801"/>
    </source>
</evidence>
<keyword evidence="5" id="KW-0378">Hydrolase</keyword>
<comment type="similarity">
    <text evidence="2">Belongs to the sulfatase family.</text>
</comment>
<sequence length="467" mass="52891">MGAQRPPDKLNFIIILIDDYGWTDSTCYGSTFYETPNIDRLAREGMRFTNAYAACPVCSPTRASILTGKYPAHLHLTDWIPGRKQWPTSKLLGAPFYQELPLWETTIAERLKPLGYTTAAMGKWHLGHEPYYPERQGFDINVAGTFRGHPESYFGPFDLPNFRGWTKNDYLTDRLTDKALQFLEENRQRPFFLYLAHFAVHTPLQAKAEMIAKYERKARGRKLQKNPTYAAMIESMDQGVGRVMSKLEDLKIADHTVIIFTSDNGGLMYEGSRREPVTSNRPLRAGKGHLYEGGVRVPLIIRWPGVVKPGTTCDVPACSVDFFPTIEEMAGLRHDPKLALDGVSLTPLLRRKGGFKPRALYWHYPHYSNQGGVPGGAIREGNLKLIEFYEDSHVELYDLSEDIGERHNLAKEMPDKAAELQAKLKAWRASVRATMPTVNPNYDPARADQGLTGADPAHQLEHHHHHH</sequence>
<comment type="cofactor">
    <cofactor evidence="1">
        <name>Ca(2+)</name>
        <dbReference type="ChEBI" id="CHEBI:29108"/>
    </cofactor>
</comment>
<dbReference type="Gene3D" id="3.40.720.10">
    <property type="entry name" value="Alkaline Phosphatase, subunit A"/>
    <property type="match status" value="1"/>
</dbReference>
<evidence type="ECO:0000259" key="8">
    <source>
        <dbReference type="Pfam" id="PF00884"/>
    </source>
</evidence>
<dbReference type="Gene3D" id="3.30.1120.10">
    <property type="match status" value="1"/>
</dbReference>
<dbReference type="PDB" id="9FO1">
    <property type="method" value="X-ray"/>
    <property type="resolution" value="3.11 A"/>
    <property type="chains" value="A=1-467"/>
</dbReference>
<protein>
    <submittedName>
        <fullName evidence="9">K-carrageenan sulfatase S1_16</fullName>
    </submittedName>
</protein>
<evidence type="ECO:0000313" key="9">
    <source>
        <dbReference type="PDB" id="9FO1"/>
    </source>
</evidence>
<dbReference type="InterPro" id="IPR024607">
    <property type="entry name" value="Sulfatase_CS"/>
</dbReference>
<dbReference type="Pfam" id="PF00884">
    <property type="entry name" value="Sulfatase"/>
    <property type="match status" value="1"/>
</dbReference>
<evidence type="ECO:0000256" key="3">
    <source>
        <dbReference type="ARBA" id="ARBA00022723"/>
    </source>
</evidence>
<dbReference type="SUPFAM" id="SSF53649">
    <property type="entry name" value="Alkaline phosphatase-like"/>
    <property type="match status" value="1"/>
</dbReference>
<dbReference type="GO" id="GO:0016787">
    <property type="term" value="F:hydrolase activity"/>
    <property type="evidence" value="ECO:0007669"/>
    <property type="project" value="UniProtKB-KW"/>
</dbReference>
<dbReference type="PANTHER" id="PTHR42693">
    <property type="entry name" value="ARYLSULFATASE FAMILY MEMBER"/>
    <property type="match status" value="1"/>
</dbReference>
<keyword evidence="6" id="KW-0106">Calcium</keyword>
<proteinExistence type="evidence at protein level"/>
<dbReference type="AlphaFoldDB" id="A0ABF7PQB6"/>
<reference evidence="9" key="1">
    <citation type="journal article" date="2025" name="Chemistry">
        <title>Identification and Characterization of a New Thermophilic kappa-Carrageenan Sulfatase.</title>
        <authorList>
            <person name="Rhein-Knudsen N."/>
            <person name="Reyes-Weiss D.S."/>
            <person name="Klau L.J."/>
            <person name="Jeudy A."/>
            <person name="Roret T."/>
            <person name="Stokke R."/>
            <person name="Eijsink V.G.H."/>
            <person name="Aachmann F.L."/>
            <person name="Czjzek M."/>
            <person name="Horn S.J."/>
        </authorList>
    </citation>
    <scope>X-RAY CRYSTALLOGRAPHY (3.11 ANGSTROMS)</scope>
</reference>
<dbReference type="GO" id="GO:0046872">
    <property type="term" value="F:metal ion binding"/>
    <property type="evidence" value="ECO:0007669"/>
    <property type="project" value="UniProtKB-KW"/>
</dbReference>
<accession>A0ABF7PQB6</accession>
<keyword evidence="9" id="KW-0002">3D-structure</keyword>
<dbReference type="InterPro" id="IPR000917">
    <property type="entry name" value="Sulfatase_N"/>
</dbReference>
<dbReference type="CDD" id="cd16144">
    <property type="entry name" value="ARS_like"/>
    <property type="match status" value="1"/>
</dbReference>
<dbReference type="PROSITE" id="PS00523">
    <property type="entry name" value="SULFATASE_1"/>
    <property type="match status" value="1"/>
</dbReference>
<evidence type="ECO:0000256" key="4">
    <source>
        <dbReference type="ARBA" id="ARBA00022729"/>
    </source>
</evidence>
<feature type="region of interest" description="Disordered" evidence="7">
    <location>
        <begin position="437"/>
        <end position="467"/>
    </location>
</feature>
<name>A0ABF7PQB6_9BACT</name>
<keyword evidence="3" id="KW-0479">Metal-binding</keyword>
<organism evidence="9">
    <name type="scientific">Bryobacteraceae</name>
    <dbReference type="NCBI Taxonomy" id="1962910"/>
    <lineage>
        <taxon>Bacteria</taxon>
        <taxon>Pseudomonadati</taxon>
        <taxon>Acidobacteriota</taxon>
        <taxon>Terriglobia</taxon>
        <taxon>Bryobacterales</taxon>
    </lineage>
</organism>
<keyword evidence="4" id="KW-0732">Signal</keyword>
<dbReference type="InterPro" id="IPR017850">
    <property type="entry name" value="Alkaline_phosphatase_core_sf"/>
</dbReference>
<dbReference type="InterPro" id="IPR050738">
    <property type="entry name" value="Sulfatase"/>
</dbReference>
<evidence type="ECO:0000256" key="7">
    <source>
        <dbReference type="SAM" id="MobiDB-lite"/>
    </source>
</evidence>
<dbReference type="PANTHER" id="PTHR42693:SF42">
    <property type="entry name" value="ARYLSULFATASE G"/>
    <property type="match status" value="1"/>
</dbReference>
<evidence type="ECO:0000256" key="1">
    <source>
        <dbReference type="ARBA" id="ARBA00001913"/>
    </source>
</evidence>
<evidence type="ECO:0000256" key="2">
    <source>
        <dbReference type="ARBA" id="ARBA00008779"/>
    </source>
</evidence>